<dbReference type="InterPro" id="IPR013103">
    <property type="entry name" value="RVT_2"/>
</dbReference>
<reference evidence="2" key="1">
    <citation type="submission" date="2018-05" db="EMBL/GenBank/DDBJ databases">
        <title>Draft genome of Mucuna pruriens seed.</title>
        <authorList>
            <person name="Nnadi N.E."/>
            <person name="Vos R."/>
            <person name="Hasami M.H."/>
            <person name="Devisetty U.K."/>
            <person name="Aguiy J.C."/>
        </authorList>
    </citation>
    <scope>NUCLEOTIDE SEQUENCE [LARGE SCALE GENOMIC DNA]</scope>
    <source>
        <strain evidence="2">JCA_2017</strain>
    </source>
</reference>
<dbReference type="Pfam" id="PF07727">
    <property type="entry name" value="RVT_2"/>
    <property type="match status" value="1"/>
</dbReference>
<dbReference type="AlphaFoldDB" id="A0A371IIG5"/>
<dbReference type="STRING" id="157652.A0A371IIG5"/>
<evidence type="ECO:0000313" key="2">
    <source>
        <dbReference type="EMBL" id="RDY14806.1"/>
    </source>
</evidence>
<dbReference type="EMBL" id="QJKJ01000011">
    <property type="protein sequence ID" value="RDY14806.1"/>
    <property type="molecule type" value="Genomic_DNA"/>
</dbReference>
<name>A0A371IIG5_MUCPR</name>
<sequence length="199" mass="23036">MDDRWILAMQEEIDQFQKNNVWKLVSPPNDKSVIGTIWIFRIELDENCKEGIDFTTTFALVARLEVICILLSFTTHHSIILHQMDVKCTFLKGIINEDVFVKQPSGFERYFSKSCTLWTQKQCEEPLDYHNIVSLVGHNCFTHINSQVVKAIARYSTSALERTTIFCFLLFQETTFPPIHMQKPVVDRLSMGDRAQLAS</sequence>
<keyword evidence="3" id="KW-1185">Reference proteome</keyword>
<dbReference type="Proteomes" id="UP000257109">
    <property type="component" value="Unassembled WGS sequence"/>
</dbReference>
<feature type="non-terminal residue" evidence="2">
    <location>
        <position position="1"/>
    </location>
</feature>
<comment type="caution">
    <text evidence="2">The sequence shown here is derived from an EMBL/GenBank/DDBJ whole genome shotgun (WGS) entry which is preliminary data.</text>
</comment>
<accession>A0A371IIG5</accession>
<dbReference type="OrthoDB" id="119018at2759"/>
<proteinExistence type="predicted"/>
<organism evidence="2 3">
    <name type="scientific">Mucuna pruriens</name>
    <name type="common">Velvet bean</name>
    <name type="synonym">Dolichos pruriens</name>
    <dbReference type="NCBI Taxonomy" id="157652"/>
    <lineage>
        <taxon>Eukaryota</taxon>
        <taxon>Viridiplantae</taxon>
        <taxon>Streptophyta</taxon>
        <taxon>Embryophyta</taxon>
        <taxon>Tracheophyta</taxon>
        <taxon>Spermatophyta</taxon>
        <taxon>Magnoliopsida</taxon>
        <taxon>eudicotyledons</taxon>
        <taxon>Gunneridae</taxon>
        <taxon>Pentapetalae</taxon>
        <taxon>rosids</taxon>
        <taxon>fabids</taxon>
        <taxon>Fabales</taxon>
        <taxon>Fabaceae</taxon>
        <taxon>Papilionoideae</taxon>
        <taxon>50 kb inversion clade</taxon>
        <taxon>NPAAA clade</taxon>
        <taxon>indigoferoid/millettioid clade</taxon>
        <taxon>Phaseoleae</taxon>
        <taxon>Mucuna</taxon>
    </lineage>
</organism>
<evidence type="ECO:0000313" key="3">
    <source>
        <dbReference type="Proteomes" id="UP000257109"/>
    </source>
</evidence>
<protein>
    <recommendedName>
        <fullName evidence="1">Reverse transcriptase Ty1/copia-type domain-containing protein</fullName>
    </recommendedName>
</protein>
<evidence type="ECO:0000259" key="1">
    <source>
        <dbReference type="Pfam" id="PF07727"/>
    </source>
</evidence>
<gene>
    <name evidence="2" type="ORF">CR513_00058</name>
</gene>
<feature type="domain" description="Reverse transcriptase Ty1/copia-type" evidence="1">
    <location>
        <begin position="19"/>
        <end position="109"/>
    </location>
</feature>